<dbReference type="SUPFAM" id="SSF55729">
    <property type="entry name" value="Acyl-CoA N-acyltransferases (Nat)"/>
    <property type="match status" value="1"/>
</dbReference>
<gene>
    <name evidence="2" type="ORF">mvi_25740</name>
    <name evidence="3" type="ORF">QR79_16665</name>
</gene>
<feature type="domain" description="N-acetyltransferase" evidence="1">
    <location>
        <begin position="116"/>
        <end position="273"/>
    </location>
</feature>
<dbReference type="Proteomes" id="UP000036471">
    <property type="component" value="Unassembled WGS sequence"/>
</dbReference>
<dbReference type="Proteomes" id="UP000663508">
    <property type="component" value="Chromosome"/>
</dbReference>
<sequence>MERTLDLRLRTIVEAYRWQRGLGHQTVETQYARVVRNPDHPEVWDANHIDTVTAETPEQIDGVFQAMSDHLGHSPWGVIHTDPFTPEPFTARLALDGFKEQPAVIQMRLEGQVRARSITDLNPVENESDWEALAALVRRDHEEGARTGGAVLAPEVTDGIVAGYRAKQGAYRFHLACVDGQPVAYGASATAPSGAGIIEDLFTLPAYRRQGIASGMIAAFAGELRACGCSSVFLGAVVGGQARYLYAKLGFRPLLLTRCWVRSRAHEPEKTEGRTTRLTRDT</sequence>
<keyword evidence="4" id="KW-1185">Reference proteome</keyword>
<dbReference type="AlphaFoldDB" id="A0A0J6R8K3"/>
<dbReference type="RefSeq" id="WP_048428690.1">
    <property type="nucleotide sequence ID" value="NZ_AP024145.1"/>
</dbReference>
<dbReference type="EMBL" id="AP024145">
    <property type="protein sequence ID" value="BCM84113.1"/>
    <property type="molecule type" value="Genomic_DNA"/>
</dbReference>
<evidence type="ECO:0000313" key="4">
    <source>
        <dbReference type="Proteomes" id="UP000036471"/>
    </source>
</evidence>
<evidence type="ECO:0000313" key="3">
    <source>
        <dbReference type="EMBL" id="KMO21631.1"/>
    </source>
</evidence>
<dbReference type="Gene3D" id="3.40.630.30">
    <property type="match status" value="1"/>
</dbReference>
<reference evidence="3 4" key="1">
    <citation type="submission" date="2014-11" db="EMBL/GenBank/DDBJ databases">
        <title>Comparative genomics of Methylobacterium species.</title>
        <authorList>
            <person name="Chaudhry V."/>
            <person name="Patil P.B."/>
        </authorList>
    </citation>
    <scope>NUCLEOTIDE SEQUENCE [LARGE SCALE GENOMIC DNA]</scope>
    <source>
        <strain evidence="3 4">SE3.6</strain>
    </source>
</reference>
<organism evidence="2 5">
    <name type="scientific">Methylobacterium indicum</name>
    <dbReference type="NCBI Taxonomy" id="1775910"/>
    <lineage>
        <taxon>Bacteria</taxon>
        <taxon>Pseudomonadati</taxon>
        <taxon>Pseudomonadota</taxon>
        <taxon>Alphaproteobacteria</taxon>
        <taxon>Hyphomicrobiales</taxon>
        <taxon>Methylobacteriaceae</taxon>
        <taxon>Methylobacterium</taxon>
    </lineage>
</organism>
<evidence type="ECO:0000259" key="1">
    <source>
        <dbReference type="PROSITE" id="PS51186"/>
    </source>
</evidence>
<evidence type="ECO:0000313" key="2">
    <source>
        <dbReference type="EMBL" id="BCM84113.1"/>
    </source>
</evidence>
<dbReference type="GO" id="GO:0016747">
    <property type="term" value="F:acyltransferase activity, transferring groups other than amino-acyl groups"/>
    <property type="evidence" value="ECO:0007669"/>
    <property type="project" value="InterPro"/>
</dbReference>
<dbReference type="KEGG" id="mind:mvi_25740"/>
<dbReference type="InterPro" id="IPR000182">
    <property type="entry name" value="GNAT_dom"/>
</dbReference>
<dbReference type="Pfam" id="PF00583">
    <property type="entry name" value="Acetyltransf_1"/>
    <property type="match status" value="1"/>
</dbReference>
<proteinExistence type="predicted"/>
<reference evidence="2" key="2">
    <citation type="submission" date="2020-11" db="EMBL/GenBank/DDBJ databases">
        <title>Complete genome sequence of a novel pathogenic Methylobacterium strain isolated from rice in Vietnam.</title>
        <authorList>
            <person name="Lai K."/>
            <person name="Okazaki S."/>
            <person name="Higashi K."/>
            <person name="Mori H."/>
            <person name="Toyoda A."/>
            <person name="Kurokawa K."/>
        </authorList>
    </citation>
    <scope>NUCLEOTIDE SEQUENCE</scope>
    <source>
        <strain evidence="2">VL1</strain>
    </source>
</reference>
<dbReference type="PROSITE" id="PS51186">
    <property type="entry name" value="GNAT"/>
    <property type="match status" value="1"/>
</dbReference>
<dbReference type="EMBL" id="JTHG01000147">
    <property type="protein sequence ID" value="KMO21631.1"/>
    <property type="molecule type" value="Genomic_DNA"/>
</dbReference>
<dbReference type="CDD" id="cd04301">
    <property type="entry name" value="NAT_SF"/>
    <property type="match status" value="1"/>
</dbReference>
<name>A0A0J6R8K3_9HYPH</name>
<dbReference type="InterPro" id="IPR016181">
    <property type="entry name" value="Acyl_CoA_acyltransferase"/>
</dbReference>
<protein>
    <recommendedName>
        <fullName evidence="1">N-acetyltransferase domain-containing protein</fullName>
    </recommendedName>
</protein>
<evidence type="ECO:0000313" key="5">
    <source>
        <dbReference type="Proteomes" id="UP000663508"/>
    </source>
</evidence>
<accession>A0A0J6R8K3</accession>